<dbReference type="Gene3D" id="3.30.1360.40">
    <property type="match status" value="1"/>
</dbReference>
<dbReference type="Pfam" id="PF01316">
    <property type="entry name" value="Arg_repressor"/>
    <property type="match status" value="1"/>
</dbReference>
<gene>
    <name evidence="9" type="primary">argR</name>
    <name evidence="12" type="ORF">HG543_20690</name>
</gene>
<evidence type="ECO:0000256" key="7">
    <source>
        <dbReference type="ARBA" id="ARBA00023125"/>
    </source>
</evidence>
<organism evidence="12 13">
    <name type="scientific">Pyxidicoccus fallax</name>
    <dbReference type="NCBI Taxonomy" id="394095"/>
    <lineage>
        <taxon>Bacteria</taxon>
        <taxon>Pseudomonadati</taxon>
        <taxon>Myxococcota</taxon>
        <taxon>Myxococcia</taxon>
        <taxon>Myxococcales</taxon>
        <taxon>Cystobacterineae</taxon>
        <taxon>Myxococcaceae</taxon>
        <taxon>Pyxidicoccus</taxon>
    </lineage>
</organism>
<evidence type="ECO:0000256" key="3">
    <source>
        <dbReference type="ARBA" id="ARBA00008316"/>
    </source>
</evidence>
<dbReference type="InterPro" id="IPR036388">
    <property type="entry name" value="WH-like_DNA-bd_sf"/>
</dbReference>
<comment type="caution">
    <text evidence="12">The sequence shown here is derived from an EMBL/GenBank/DDBJ whole genome shotgun (WGS) entry which is preliminary data.</text>
</comment>
<evidence type="ECO:0000256" key="8">
    <source>
        <dbReference type="ARBA" id="ARBA00023163"/>
    </source>
</evidence>
<dbReference type="InterPro" id="IPR020900">
    <property type="entry name" value="Arg_repress_DNA-bd"/>
</dbReference>
<evidence type="ECO:0000313" key="12">
    <source>
        <dbReference type="EMBL" id="NMO17259.1"/>
    </source>
</evidence>
<keyword evidence="6 9" id="KW-0805">Transcription regulation</keyword>
<dbReference type="PANTHER" id="PTHR34471:SF1">
    <property type="entry name" value="ARGININE REPRESSOR"/>
    <property type="match status" value="1"/>
</dbReference>
<dbReference type="InterPro" id="IPR020899">
    <property type="entry name" value="Arg_repress_C"/>
</dbReference>
<evidence type="ECO:0000256" key="5">
    <source>
        <dbReference type="ARBA" id="ARBA00022490"/>
    </source>
</evidence>
<dbReference type="Pfam" id="PF02863">
    <property type="entry name" value="Arg_repressor_C"/>
    <property type="match status" value="1"/>
</dbReference>
<keyword evidence="9" id="KW-0028">Amino-acid biosynthesis</keyword>
<keyword evidence="9" id="KW-0678">Repressor</keyword>
<dbReference type="InterPro" id="IPR036251">
    <property type="entry name" value="Arg_repress_C_sf"/>
</dbReference>
<dbReference type="GO" id="GO:1900079">
    <property type="term" value="P:regulation of arginine biosynthetic process"/>
    <property type="evidence" value="ECO:0007669"/>
    <property type="project" value="UniProtKB-UniRule"/>
</dbReference>
<evidence type="ECO:0000256" key="6">
    <source>
        <dbReference type="ARBA" id="ARBA00023015"/>
    </source>
</evidence>
<keyword evidence="9" id="KW-0055">Arginine biosynthesis</keyword>
<evidence type="ECO:0000256" key="9">
    <source>
        <dbReference type="HAMAP-Rule" id="MF_00173"/>
    </source>
</evidence>
<dbReference type="UniPathway" id="UPA00068"/>
<feature type="domain" description="Arginine repressor C-terminal" evidence="11">
    <location>
        <begin position="74"/>
        <end position="132"/>
    </location>
</feature>
<dbReference type="AlphaFoldDB" id="A0A848LDZ8"/>
<evidence type="ECO:0000259" key="11">
    <source>
        <dbReference type="Pfam" id="PF02863"/>
    </source>
</evidence>
<dbReference type="Proteomes" id="UP000518300">
    <property type="component" value="Unassembled WGS sequence"/>
</dbReference>
<name>A0A848LDZ8_9BACT</name>
<evidence type="ECO:0000259" key="10">
    <source>
        <dbReference type="Pfam" id="PF01316"/>
    </source>
</evidence>
<dbReference type="InterPro" id="IPR036390">
    <property type="entry name" value="WH_DNA-bd_sf"/>
</dbReference>
<accession>A0A848LDZ8</accession>
<evidence type="ECO:0000256" key="2">
    <source>
        <dbReference type="ARBA" id="ARBA00005040"/>
    </source>
</evidence>
<comment type="similarity">
    <text evidence="3 9">Belongs to the ArgR family.</text>
</comment>
<dbReference type="GO" id="GO:0003700">
    <property type="term" value="F:DNA-binding transcription factor activity"/>
    <property type="evidence" value="ECO:0007669"/>
    <property type="project" value="UniProtKB-UniRule"/>
</dbReference>
<dbReference type="RefSeq" id="WP_169346541.1">
    <property type="nucleotide sequence ID" value="NZ_JABBJJ010000093.1"/>
</dbReference>
<keyword evidence="5 9" id="KW-0963">Cytoplasm</keyword>
<evidence type="ECO:0000313" key="13">
    <source>
        <dbReference type="Proteomes" id="UP000518300"/>
    </source>
</evidence>
<dbReference type="SUPFAM" id="SSF55252">
    <property type="entry name" value="C-terminal domain of arginine repressor"/>
    <property type="match status" value="1"/>
</dbReference>
<proteinExistence type="inferred from homology"/>
<comment type="subcellular location">
    <subcellularLocation>
        <location evidence="1 9">Cytoplasm</location>
    </subcellularLocation>
</comment>
<reference evidence="12 13" key="1">
    <citation type="submission" date="2020-04" db="EMBL/GenBank/DDBJ databases">
        <title>Draft genome of Pyxidicoccus fallax type strain.</title>
        <authorList>
            <person name="Whitworth D.E."/>
        </authorList>
    </citation>
    <scope>NUCLEOTIDE SEQUENCE [LARGE SCALE GENOMIC DNA]</scope>
    <source>
        <strain evidence="12 13">DSM 14698</strain>
    </source>
</reference>
<dbReference type="PANTHER" id="PTHR34471">
    <property type="entry name" value="ARGININE REPRESSOR"/>
    <property type="match status" value="1"/>
</dbReference>
<dbReference type="Gene3D" id="1.10.10.10">
    <property type="entry name" value="Winged helix-like DNA-binding domain superfamily/Winged helix DNA-binding domain"/>
    <property type="match status" value="1"/>
</dbReference>
<protein>
    <recommendedName>
        <fullName evidence="4 9">Arginine repressor</fullName>
    </recommendedName>
</protein>
<keyword evidence="13" id="KW-1185">Reference proteome</keyword>
<sequence length="140" mass="15390">MNLDETILRLITEQEISDQAVLQELLEARGQAPSQSTLSRRLKKLGVQKVAGRYQRVEAPPPVAPVRPWLRIIEAPPNLLVLKTAPGYAQVFALALDREPDVPGLAGTVAGDDTIFVAVTDPSRLREVREVVEELMSRGT</sequence>
<dbReference type="GO" id="GO:0003677">
    <property type="term" value="F:DNA binding"/>
    <property type="evidence" value="ECO:0007669"/>
    <property type="project" value="UniProtKB-KW"/>
</dbReference>
<dbReference type="GO" id="GO:0005737">
    <property type="term" value="C:cytoplasm"/>
    <property type="evidence" value="ECO:0007669"/>
    <property type="project" value="UniProtKB-SubCell"/>
</dbReference>
<dbReference type="EMBL" id="JABBJJ010000093">
    <property type="protein sequence ID" value="NMO17259.1"/>
    <property type="molecule type" value="Genomic_DNA"/>
</dbReference>
<feature type="domain" description="Arginine repressor DNA-binding" evidence="10">
    <location>
        <begin position="4"/>
        <end position="51"/>
    </location>
</feature>
<dbReference type="GO" id="GO:0051259">
    <property type="term" value="P:protein complex oligomerization"/>
    <property type="evidence" value="ECO:0007669"/>
    <property type="project" value="InterPro"/>
</dbReference>
<keyword evidence="7 9" id="KW-0238">DNA-binding</keyword>
<keyword evidence="8 9" id="KW-0804">Transcription</keyword>
<evidence type="ECO:0000256" key="4">
    <source>
        <dbReference type="ARBA" id="ARBA00021148"/>
    </source>
</evidence>
<evidence type="ECO:0000256" key="1">
    <source>
        <dbReference type="ARBA" id="ARBA00004496"/>
    </source>
</evidence>
<dbReference type="SUPFAM" id="SSF46785">
    <property type="entry name" value="Winged helix' DNA-binding domain"/>
    <property type="match status" value="1"/>
</dbReference>
<dbReference type="PRINTS" id="PR01467">
    <property type="entry name" value="ARGREPRESSOR"/>
</dbReference>
<dbReference type="HAMAP" id="MF_00173">
    <property type="entry name" value="Arg_repressor"/>
    <property type="match status" value="1"/>
</dbReference>
<dbReference type="GO" id="GO:0034618">
    <property type="term" value="F:arginine binding"/>
    <property type="evidence" value="ECO:0007669"/>
    <property type="project" value="InterPro"/>
</dbReference>
<dbReference type="GO" id="GO:0006526">
    <property type="term" value="P:L-arginine biosynthetic process"/>
    <property type="evidence" value="ECO:0007669"/>
    <property type="project" value="UniProtKB-UniPathway"/>
</dbReference>
<comment type="function">
    <text evidence="9">Regulates arginine biosynthesis genes.</text>
</comment>
<comment type="pathway">
    <text evidence="2 9">Amino-acid biosynthesis; L-arginine biosynthesis [regulation].</text>
</comment>
<dbReference type="InterPro" id="IPR001669">
    <property type="entry name" value="Arg_repress"/>
</dbReference>